<feature type="region of interest" description="Disordered" evidence="1">
    <location>
        <begin position="1"/>
        <end position="25"/>
    </location>
</feature>
<dbReference type="EMBL" id="JARKIB010000078">
    <property type="protein sequence ID" value="KAJ7747079.1"/>
    <property type="molecule type" value="Genomic_DNA"/>
</dbReference>
<gene>
    <name evidence="2" type="ORF">B0H16DRAFT_1462302</name>
</gene>
<sequence>MRPLAVEDLKPSSSTPSPRRPRARDDFAAAVRPVYVRIEYQSFAPHTALPAAANPTTADEGLQEGQVPHRQQHPPASILQLDSTQSWAVQIVWDAASLRPSDQLMRRDSTPGVSGLCCDLAGYEPKQMSKSAEDGGWPLASHHEESRRRVDRRFAGRAVETFAELRKICRLVPERGVRFKAYMAAENIHGMRVLEPGPRFWCFPCGFCGQSLYFSDYALPLLPPSSTFNWVSFNMCRRTKQISHVDTSREADLLEAVLEVIYSRIPQVLGEFLSLEERAWARLRTPCERRRELGRRLVWAGVGRLVRASTTNGKRKELDKLLGAVLPQLLANCTVAAVLFASGIYNGEKGMLSEQPTHLFYEYAAVLQLSHGLDTDVVESWIAFLWRASVDAVVAAYRVLEVLIFINSEASESKPATESKKRKCLARTSNKSPSATAPVVDALISLENGHL</sequence>
<organism evidence="2 3">
    <name type="scientific">Mycena metata</name>
    <dbReference type="NCBI Taxonomy" id="1033252"/>
    <lineage>
        <taxon>Eukaryota</taxon>
        <taxon>Fungi</taxon>
        <taxon>Dikarya</taxon>
        <taxon>Basidiomycota</taxon>
        <taxon>Agaricomycotina</taxon>
        <taxon>Agaricomycetes</taxon>
        <taxon>Agaricomycetidae</taxon>
        <taxon>Agaricales</taxon>
        <taxon>Marasmiineae</taxon>
        <taxon>Mycenaceae</taxon>
        <taxon>Mycena</taxon>
    </lineage>
</organism>
<protein>
    <submittedName>
        <fullName evidence="2">Uncharacterized protein</fullName>
    </submittedName>
</protein>
<dbReference type="Proteomes" id="UP001215598">
    <property type="component" value="Unassembled WGS sequence"/>
</dbReference>
<accession>A0AAD7N584</accession>
<dbReference type="AlphaFoldDB" id="A0AAD7N584"/>
<keyword evidence="3" id="KW-1185">Reference proteome</keyword>
<feature type="region of interest" description="Disordered" evidence="1">
    <location>
        <begin position="51"/>
        <end position="75"/>
    </location>
</feature>
<evidence type="ECO:0000313" key="3">
    <source>
        <dbReference type="Proteomes" id="UP001215598"/>
    </source>
</evidence>
<proteinExistence type="predicted"/>
<reference evidence="2" key="1">
    <citation type="submission" date="2023-03" db="EMBL/GenBank/DDBJ databases">
        <title>Massive genome expansion in bonnet fungi (Mycena s.s.) driven by repeated elements and novel gene families across ecological guilds.</title>
        <authorList>
            <consortium name="Lawrence Berkeley National Laboratory"/>
            <person name="Harder C.B."/>
            <person name="Miyauchi S."/>
            <person name="Viragh M."/>
            <person name="Kuo A."/>
            <person name="Thoen E."/>
            <person name="Andreopoulos B."/>
            <person name="Lu D."/>
            <person name="Skrede I."/>
            <person name="Drula E."/>
            <person name="Henrissat B."/>
            <person name="Morin E."/>
            <person name="Kohler A."/>
            <person name="Barry K."/>
            <person name="LaButti K."/>
            <person name="Morin E."/>
            <person name="Salamov A."/>
            <person name="Lipzen A."/>
            <person name="Mereny Z."/>
            <person name="Hegedus B."/>
            <person name="Baldrian P."/>
            <person name="Stursova M."/>
            <person name="Weitz H."/>
            <person name="Taylor A."/>
            <person name="Grigoriev I.V."/>
            <person name="Nagy L.G."/>
            <person name="Martin F."/>
            <person name="Kauserud H."/>
        </authorList>
    </citation>
    <scope>NUCLEOTIDE SEQUENCE</scope>
    <source>
        <strain evidence="2">CBHHK182m</strain>
    </source>
</reference>
<evidence type="ECO:0000256" key="1">
    <source>
        <dbReference type="SAM" id="MobiDB-lite"/>
    </source>
</evidence>
<name>A0AAD7N584_9AGAR</name>
<feature type="compositionally biased region" description="Basic and acidic residues" evidence="1">
    <location>
        <begin position="1"/>
        <end position="10"/>
    </location>
</feature>
<evidence type="ECO:0000313" key="2">
    <source>
        <dbReference type="EMBL" id="KAJ7747079.1"/>
    </source>
</evidence>
<comment type="caution">
    <text evidence="2">The sequence shown here is derived from an EMBL/GenBank/DDBJ whole genome shotgun (WGS) entry which is preliminary data.</text>
</comment>